<accession>A0A0C2DCK5</accession>
<dbReference type="AlphaFoldDB" id="A0A0C2DCK5"/>
<reference evidence="1 2" key="1">
    <citation type="submission" date="2013-12" db="EMBL/GenBank/DDBJ databases">
        <title>Draft genome of the parsitic nematode Ancylostoma duodenale.</title>
        <authorList>
            <person name="Mitreva M."/>
        </authorList>
    </citation>
    <scope>NUCLEOTIDE SEQUENCE [LARGE SCALE GENOMIC DNA]</scope>
    <source>
        <strain evidence="1 2">Zhejiang</strain>
    </source>
</reference>
<evidence type="ECO:0000313" key="2">
    <source>
        <dbReference type="Proteomes" id="UP000054047"/>
    </source>
</evidence>
<dbReference type="GO" id="GO:0003676">
    <property type="term" value="F:nucleic acid binding"/>
    <property type="evidence" value="ECO:0007669"/>
    <property type="project" value="InterPro"/>
</dbReference>
<dbReference type="OrthoDB" id="5869578at2759"/>
<keyword evidence="2" id="KW-1185">Reference proteome</keyword>
<organism evidence="1 2">
    <name type="scientific">Ancylostoma duodenale</name>
    <dbReference type="NCBI Taxonomy" id="51022"/>
    <lineage>
        <taxon>Eukaryota</taxon>
        <taxon>Metazoa</taxon>
        <taxon>Ecdysozoa</taxon>
        <taxon>Nematoda</taxon>
        <taxon>Chromadorea</taxon>
        <taxon>Rhabditida</taxon>
        <taxon>Rhabditina</taxon>
        <taxon>Rhabditomorpha</taxon>
        <taxon>Strongyloidea</taxon>
        <taxon>Ancylostomatidae</taxon>
        <taxon>Ancylostomatinae</taxon>
        <taxon>Ancylostoma</taxon>
    </lineage>
</organism>
<dbReference type="InterPro" id="IPR036397">
    <property type="entry name" value="RNaseH_sf"/>
</dbReference>
<proteinExistence type="predicted"/>
<protein>
    <recommendedName>
        <fullName evidence="3">Tc1-like transposase DDE domain-containing protein</fullName>
    </recommendedName>
</protein>
<dbReference type="Gene3D" id="3.30.420.10">
    <property type="entry name" value="Ribonuclease H-like superfamily/Ribonuclease H"/>
    <property type="match status" value="1"/>
</dbReference>
<evidence type="ECO:0008006" key="3">
    <source>
        <dbReference type="Google" id="ProtNLM"/>
    </source>
</evidence>
<dbReference type="EMBL" id="KN726636">
    <property type="protein sequence ID" value="KIH67593.1"/>
    <property type="molecule type" value="Genomic_DNA"/>
</dbReference>
<dbReference type="Proteomes" id="UP000054047">
    <property type="component" value="Unassembled WGS sequence"/>
</dbReference>
<name>A0A0C2DCK5_9BILA</name>
<sequence>MQSFANGRQVTFVMDNAPYHSRVIERVSLRCIFKAEAASVHAAATPWKRFVQSMEEPPYHCFFNPIELCWSQLKHHLSRLGKPSDKIEIVKDEHWNVWKICQQNCVKGDVAKAGAKRTP</sequence>
<evidence type="ECO:0000313" key="1">
    <source>
        <dbReference type="EMBL" id="KIH67593.1"/>
    </source>
</evidence>
<gene>
    <name evidence="1" type="ORF">ANCDUO_02074</name>
</gene>